<dbReference type="GO" id="GO:0046872">
    <property type="term" value="F:metal ion binding"/>
    <property type="evidence" value="ECO:0007669"/>
    <property type="project" value="UniProtKB-UniRule"/>
</dbReference>
<dbReference type="Gene3D" id="3.40.50.200">
    <property type="entry name" value="Peptidase S8/S53 domain"/>
    <property type="match status" value="1"/>
</dbReference>
<keyword evidence="6 11" id="KW-0479">Metal-binding</keyword>
<dbReference type="InterPro" id="IPR030400">
    <property type="entry name" value="Sedolisin_dom"/>
</dbReference>
<evidence type="ECO:0000259" key="12">
    <source>
        <dbReference type="PROSITE" id="PS51695"/>
    </source>
</evidence>
<dbReference type="EMBL" id="ML145130">
    <property type="protein sequence ID" value="TBU58016.1"/>
    <property type="molecule type" value="Genomic_DNA"/>
</dbReference>
<evidence type="ECO:0000256" key="10">
    <source>
        <dbReference type="ARBA" id="ARBA00023145"/>
    </source>
</evidence>
<dbReference type="PROSITE" id="PS51695">
    <property type="entry name" value="SEDOLISIN"/>
    <property type="match status" value="1"/>
</dbReference>
<dbReference type="InterPro" id="IPR015366">
    <property type="entry name" value="S53_propep"/>
</dbReference>
<feature type="binding site" evidence="11">
    <location>
        <position position="616"/>
    </location>
    <ligand>
        <name>Ca(2+)</name>
        <dbReference type="ChEBI" id="CHEBI:29108"/>
    </ligand>
</feature>
<evidence type="ECO:0000256" key="6">
    <source>
        <dbReference type="ARBA" id="ARBA00022723"/>
    </source>
</evidence>
<feature type="domain" description="Peptidase S53" evidence="12">
    <location>
        <begin position="238"/>
        <end position="638"/>
    </location>
</feature>
<dbReference type="Proteomes" id="UP000292082">
    <property type="component" value="Unassembled WGS sequence"/>
</dbReference>
<sequence>MVLLSSFNLFIGLVSAVAGVASTSTSPLLSRRILHERRSAVPQGWSLHRRADPDTVIPLSIALRQSNLDNLDDYLLEIADPTSPKYGQHWTPARVAQTFRPSKESVDAVRTWLVHDGVDGSRIQFTKDRAYLQLNVTVAEAESLLATEYYVYQHDDSGVEHLACHHGYHLPEHVSSHVDLVSPTVQFGGIKLGAALAKRGGASPAKKDMPRPHGPPKTPVAAEVGSALTADATNCDQQVTPDCLRELYGFNYTFVATDKNKVGVVELADQTYVAKDLDVFFKKFAPELVGVEPTLVSIDGGKVDFTETDESIIGESNLDFQLIMPLLGKEQQVSLFQVGGSGSFNLLLDAVDGAYCTFDGGDDPSEDVVPSGVKEDCGTKAPAFVYSVSYAGAEDDDVHYMQRQCTEFGKLALAGMTFLFASGDNGVASNSANLCLLPNGTAADAPGAFLPNFPATCPYVTAVGSTQVDAGKSARDVESATSSFGSGGGFSNVFPRPKWQKRAVGGYLSKVGGSLGYAGDVFNRSGRGVPDVAANGFPTAVVIDGNFTLSGGTSASTPIFAAMVAAVNDARLAAGKGPVGWMNPALYSHMFAGVFNDITNGTNPGCGTDGFPTAAGWDPVTGLGTVKFQQLLQRFLTLP</sequence>
<evidence type="ECO:0000256" key="8">
    <source>
        <dbReference type="ARBA" id="ARBA00022825"/>
    </source>
</evidence>
<evidence type="ECO:0000256" key="4">
    <source>
        <dbReference type="ARBA" id="ARBA00012462"/>
    </source>
</evidence>
<organism evidence="13 14">
    <name type="scientific">Dichomitus squalens</name>
    <dbReference type="NCBI Taxonomy" id="114155"/>
    <lineage>
        <taxon>Eukaryota</taxon>
        <taxon>Fungi</taxon>
        <taxon>Dikarya</taxon>
        <taxon>Basidiomycota</taxon>
        <taxon>Agaricomycotina</taxon>
        <taxon>Agaricomycetes</taxon>
        <taxon>Polyporales</taxon>
        <taxon>Polyporaceae</taxon>
        <taxon>Dichomitus</taxon>
    </lineage>
</organism>
<keyword evidence="7 11" id="KW-0378">Hydrolase</keyword>
<dbReference type="EC" id="3.4.14.10" evidence="4"/>
<feature type="binding site" evidence="11">
    <location>
        <position position="597"/>
    </location>
    <ligand>
        <name>Ca(2+)</name>
        <dbReference type="ChEBI" id="CHEBI:29108"/>
    </ligand>
</feature>
<evidence type="ECO:0000313" key="13">
    <source>
        <dbReference type="EMBL" id="TBU58016.1"/>
    </source>
</evidence>
<keyword evidence="9 11" id="KW-0106">Calcium</keyword>
<dbReference type="STRING" id="114155.A0A4Q9P405"/>
<evidence type="ECO:0000313" key="14">
    <source>
        <dbReference type="Proteomes" id="UP000292082"/>
    </source>
</evidence>
<dbReference type="SUPFAM" id="SSF54897">
    <property type="entry name" value="Protease propeptides/inhibitors"/>
    <property type="match status" value="1"/>
</dbReference>
<evidence type="ECO:0000256" key="11">
    <source>
        <dbReference type="PROSITE-ProRule" id="PRU01032"/>
    </source>
</evidence>
<proteinExistence type="predicted"/>
<feature type="active site" description="Charge relay system" evidence="11">
    <location>
        <position position="554"/>
    </location>
</feature>
<reference evidence="13 14" key="1">
    <citation type="submission" date="2019-01" db="EMBL/GenBank/DDBJ databases">
        <title>Draft genome sequences of three monokaryotic isolates of the white-rot basidiomycete fungus Dichomitus squalens.</title>
        <authorList>
            <consortium name="DOE Joint Genome Institute"/>
            <person name="Lopez S.C."/>
            <person name="Andreopoulos B."/>
            <person name="Pangilinan J."/>
            <person name="Lipzen A."/>
            <person name="Riley R."/>
            <person name="Ahrendt S."/>
            <person name="Ng V."/>
            <person name="Barry K."/>
            <person name="Daum C."/>
            <person name="Grigoriev I.V."/>
            <person name="Hilden K.S."/>
            <person name="Makela M.R."/>
            <person name="de Vries R.P."/>
        </authorList>
    </citation>
    <scope>NUCLEOTIDE SEQUENCE [LARGE SCALE GENOMIC DNA]</scope>
    <source>
        <strain evidence="13 14">CBS 464.89</strain>
    </source>
</reference>
<feature type="binding site" evidence="11">
    <location>
        <position position="618"/>
    </location>
    <ligand>
        <name>Ca(2+)</name>
        <dbReference type="ChEBI" id="CHEBI:29108"/>
    </ligand>
</feature>
<dbReference type="Pfam" id="PF09286">
    <property type="entry name" value="Pro-kuma_activ"/>
    <property type="match status" value="1"/>
</dbReference>
<dbReference type="InterPro" id="IPR036852">
    <property type="entry name" value="Peptidase_S8/S53_dom_sf"/>
</dbReference>
<dbReference type="SUPFAM" id="SSF52743">
    <property type="entry name" value="Subtilisin-like"/>
    <property type="match status" value="1"/>
</dbReference>
<evidence type="ECO:0000256" key="2">
    <source>
        <dbReference type="ARBA" id="ARBA00002451"/>
    </source>
</evidence>
<feature type="active site" description="Charge relay system" evidence="11">
    <location>
        <position position="319"/>
    </location>
</feature>
<dbReference type="CDD" id="cd11377">
    <property type="entry name" value="Pro-peptidase_S53"/>
    <property type="match status" value="1"/>
</dbReference>
<dbReference type="InterPro" id="IPR000209">
    <property type="entry name" value="Peptidase_S8/S53_dom"/>
</dbReference>
<dbReference type="CDD" id="cd04056">
    <property type="entry name" value="Peptidases_S53"/>
    <property type="match status" value="1"/>
</dbReference>
<dbReference type="Pfam" id="PF00082">
    <property type="entry name" value="Peptidase_S8"/>
    <property type="match status" value="1"/>
</dbReference>
<evidence type="ECO:0000256" key="9">
    <source>
        <dbReference type="ARBA" id="ARBA00022837"/>
    </source>
</evidence>
<keyword evidence="5 11" id="KW-0645">Protease</keyword>
<gene>
    <name evidence="13" type="ORF">BD310DRAFT_959223</name>
</gene>
<comment type="function">
    <text evidence="2">Secreted tripeptidyl-peptidase which degrades proteins at acidic pHs and is involved in virulence.</text>
</comment>
<comment type="catalytic activity">
    <reaction evidence="1">
        <text>Release of an N-terminal tripeptide from a polypeptide.</text>
        <dbReference type="EC" id="3.4.14.10"/>
    </reaction>
</comment>
<protein>
    <recommendedName>
        <fullName evidence="4">tripeptidyl-peptidase II</fullName>
        <ecNumber evidence="4">3.4.14.10</ecNumber>
    </recommendedName>
</protein>
<name>A0A4Q9P405_9APHY</name>
<dbReference type="SMART" id="SM00944">
    <property type="entry name" value="Pro-kuma_activ"/>
    <property type="match status" value="1"/>
</dbReference>
<dbReference type="AlphaFoldDB" id="A0A4Q9P405"/>
<evidence type="ECO:0000256" key="5">
    <source>
        <dbReference type="ARBA" id="ARBA00022670"/>
    </source>
</evidence>
<dbReference type="GO" id="GO:0005576">
    <property type="term" value="C:extracellular region"/>
    <property type="evidence" value="ECO:0007669"/>
    <property type="project" value="UniProtKB-SubCell"/>
</dbReference>
<evidence type="ECO:0000256" key="3">
    <source>
        <dbReference type="ARBA" id="ARBA00004239"/>
    </source>
</evidence>
<dbReference type="GO" id="GO:0008240">
    <property type="term" value="F:tripeptidyl-peptidase activity"/>
    <property type="evidence" value="ECO:0007669"/>
    <property type="project" value="UniProtKB-EC"/>
</dbReference>
<evidence type="ECO:0000256" key="7">
    <source>
        <dbReference type="ARBA" id="ARBA00022801"/>
    </source>
</evidence>
<feature type="binding site" evidence="11">
    <location>
        <position position="598"/>
    </location>
    <ligand>
        <name>Ca(2+)</name>
        <dbReference type="ChEBI" id="CHEBI:29108"/>
    </ligand>
</feature>
<comment type="cofactor">
    <cofactor evidence="11">
        <name>Ca(2+)</name>
        <dbReference type="ChEBI" id="CHEBI:29108"/>
    </cofactor>
    <text evidence="11">Binds 1 Ca(2+) ion per subunit.</text>
</comment>
<dbReference type="GO" id="GO:0004252">
    <property type="term" value="F:serine-type endopeptidase activity"/>
    <property type="evidence" value="ECO:0007669"/>
    <property type="project" value="UniProtKB-UniRule"/>
</dbReference>
<dbReference type="InterPro" id="IPR050819">
    <property type="entry name" value="Tripeptidyl-peptidase_I"/>
</dbReference>
<dbReference type="PANTHER" id="PTHR14218">
    <property type="entry name" value="PROTEASE S8 TRIPEPTIDYL PEPTIDASE I CLN2"/>
    <property type="match status" value="1"/>
</dbReference>
<feature type="active site" description="Charge relay system" evidence="11">
    <location>
        <position position="315"/>
    </location>
</feature>
<dbReference type="PANTHER" id="PTHR14218:SF19">
    <property type="entry name" value="SERINE PROTEASE AORO, PUTATIVE (AFU_ORTHOLOGUE AFUA_6G10250)-RELATED"/>
    <property type="match status" value="1"/>
</dbReference>
<keyword evidence="10" id="KW-0865">Zymogen</keyword>
<accession>A0A4Q9P405</accession>
<keyword evidence="8 11" id="KW-0720">Serine protease</keyword>
<dbReference type="GO" id="GO:0006508">
    <property type="term" value="P:proteolysis"/>
    <property type="evidence" value="ECO:0007669"/>
    <property type="project" value="UniProtKB-KW"/>
</dbReference>
<comment type="subcellular location">
    <subcellularLocation>
        <location evidence="3">Secreted</location>
        <location evidence="3">Extracellular space</location>
    </subcellularLocation>
</comment>
<evidence type="ECO:0000256" key="1">
    <source>
        <dbReference type="ARBA" id="ARBA00001910"/>
    </source>
</evidence>
<keyword evidence="14" id="KW-1185">Reference proteome</keyword>